<accession>A0A0A0S179</accession>
<feature type="transmembrane region" description="Helical" evidence="12">
    <location>
        <begin position="197"/>
        <end position="219"/>
    </location>
</feature>
<keyword evidence="13" id="KW-0496">Mitochondrion</keyword>
<feature type="transmembrane region" description="Helical" evidence="12">
    <location>
        <begin position="157"/>
        <end position="176"/>
    </location>
</feature>
<evidence type="ECO:0000256" key="8">
    <source>
        <dbReference type="ARBA" id="ARBA00023065"/>
    </source>
</evidence>
<dbReference type="PROSITE" id="PS00449">
    <property type="entry name" value="ATPASE_A"/>
    <property type="match status" value="1"/>
</dbReference>
<evidence type="ECO:0000256" key="9">
    <source>
        <dbReference type="ARBA" id="ARBA00023136"/>
    </source>
</evidence>
<feature type="transmembrane region" description="Helical" evidence="12">
    <location>
        <begin position="126"/>
        <end position="145"/>
    </location>
</feature>
<evidence type="ECO:0000256" key="4">
    <source>
        <dbReference type="ARBA" id="ARBA00022547"/>
    </source>
</evidence>
<dbReference type="SUPFAM" id="SSF81336">
    <property type="entry name" value="F1F0 ATP synthase subunit A"/>
    <property type="match status" value="1"/>
</dbReference>
<comment type="subcellular location">
    <subcellularLocation>
        <location evidence="1">Membrane</location>
        <topology evidence="1">Multi-pass membrane protein</topology>
    </subcellularLocation>
    <subcellularLocation>
        <location evidence="11">Mitochondrion inner membrane</location>
        <topology evidence="11">Multi-pass membrane protein</topology>
    </subcellularLocation>
</comment>
<keyword evidence="10" id="KW-0066">ATP synthesis</keyword>
<evidence type="ECO:0000256" key="7">
    <source>
        <dbReference type="ARBA" id="ARBA00022989"/>
    </source>
</evidence>
<keyword evidence="9 12" id="KW-0472">Membrane</keyword>
<gene>
    <name evidence="13" type="primary">ATP6</name>
</gene>
<dbReference type="GO" id="GO:0045259">
    <property type="term" value="C:proton-transporting ATP synthase complex"/>
    <property type="evidence" value="ECO:0007669"/>
    <property type="project" value="UniProtKB-KW"/>
</dbReference>
<dbReference type="GO" id="GO:0005743">
    <property type="term" value="C:mitochondrial inner membrane"/>
    <property type="evidence" value="ECO:0007669"/>
    <property type="project" value="UniProtKB-SubCell"/>
</dbReference>
<dbReference type="InterPro" id="IPR045083">
    <property type="entry name" value="ATP_synth_F0_asu_bact/mt"/>
</dbReference>
<organism evidence="13">
    <name type="scientific">Opiliones sp. MT-2014</name>
    <dbReference type="NCBI Taxonomy" id="1560019"/>
    <lineage>
        <taxon>Eukaryota</taxon>
        <taxon>Metazoa</taxon>
        <taxon>Ecdysozoa</taxon>
        <taxon>Arthropoda</taxon>
        <taxon>Chelicerata</taxon>
        <taxon>Arachnida</taxon>
        <taxon>Opiliones</taxon>
    </lineage>
</organism>
<dbReference type="Pfam" id="PF00119">
    <property type="entry name" value="ATP-synt_A"/>
    <property type="match status" value="1"/>
</dbReference>
<feature type="transmembrane region" description="Helical" evidence="12">
    <location>
        <begin position="99"/>
        <end position="119"/>
    </location>
</feature>
<dbReference type="InterPro" id="IPR035908">
    <property type="entry name" value="F0_ATP_A_sf"/>
</dbReference>
<evidence type="ECO:0000256" key="1">
    <source>
        <dbReference type="ARBA" id="ARBA00004141"/>
    </source>
</evidence>
<evidence type="ECO:0000256" key="6">
    <source>
        <dbReference type="ARBA" id="ARBA00022781"/>
    </source>
</evidence>
<evidence type="ECO:0000256" key="12">
    <source>
        <dbReference type="SAM" id="Phobius"/>
    </source>
</evidence>
<evidence type="ECO:0000313" key="13">
    <source>
        <dbReference type="EMBL" id="AIW06231.1"/>
    </source>
</evidence>
<dbReference type="PANTHER" id="PTHR11410">
    <property type="entry name" value="ATP SYNTHASE SUBUNIT A"/>
    <property type="match status" value="1"/>
</dbReference>
<keyword evidence="4" id="KW-0138">CF(0)</keyword>
<keyword evidence="6" id="KW-0375">Hydrogen ion transport</keyword>
<reference evidence="13" key="1">
    <citation type="journal article" date="2014" name="Nucleic Acids Res.">
        <title>Multiplex sequencing of pooled mitochondrial genomes-a crucial step toward biodiversity analysis using mito-metagenomics.</title>
        <authorList>
            <person name="Tang M."/>
            <person name="Tan M."/>
            <person name="Meng G."/>
            <person name="Yang S."/>
            <person name="Su X."/>
            <person name="Liu S."/>
            <person name="Song W."/>
            <person name="Li Y."/>
            <person name="Wu Q."/>
            <person name="Zhang A."/>
            <person name="Zhou X."/>
        </authorList>
    </citation>
    <scope>NUCLEOTIDE SEQUENCE</scope>
    <source>
        <strain evidence="13">CL17</strain>
    </source>
</reference>
<evidence type="ECO:0000256" key="11">
    <source>
        <dbReference type="RuleBase" id="RU004450"/>
    </source>
</evidence>
<evidence type="ECO:0000256" key="5">
    <source>
        <dbReference type="ARBA" id="ARBA00022692"/>
    </source>
</evidence>
<name>A0A0A0S179_9ARAC</name>
<dbReference type="AlphaFoldDB" id="A0A0A0S179"/>
<dbReference type="Gene3D" id="1.20.120.220">
    <property type="entry name" value="ATP synthase, F0 complex, subunit A"/>
    <property type="match status" value="1"/>
</dbReference>
<dbReference type="NCBIfam" id="TIGR01131">
    <property type="entry name" value="ATP_synt_6_or_A"/>
    <property type="match status" value="1"/>
</dbReference>
<dbReference type="InterPro" id="IPR000568">
    <property type="entry name" value="ATP_synth_F0_asu"/>
</dbReference>
<keyword evidence="8" id="KW-0406">Ion transport</keyword>
<keyword evidence="3" id="KW-0813">Transport</keyword>
<dbReference type="GO" id="GO:0046933">
    <property type="term" value="F:proton-transporting ATP synthase activity, rotational mechanism"/>
    <property type="evidence" value="ECO:0007669"/>
    <property type="project" value="TreeGrafter"/>
</dbReference>
<dbReference type="PANTHER" id="PTHR11410:SF0">
    <property type="entry name" value="ATP SYNTHASE SUBUNIT A"/>
    <property type="match status" value="1"/>
</dbReference>
<evidence type="ECO:0000256" key="2">
    <source>
        <dbReference type="ARBA" id="ARBA00006810"/>
    </source>
</evidence>
<comment type="similarity">
    <text evidence="2">Belongs to the ATPase A chain family.</text>
</comment>
<feature type="transmembrane region" description="Helical" evidence="12">
    <location>
        <begin position="20"/>
        <end position="38"/>
    </location>
</feature>
<dbReference type="EMBL" id="KM244686">
    <property type="protein sequence ID" value="AIW06231.1"/>
    <property type="molecule type" value="Genomic_DNA"/>
</dbReference>
<dbReference type="InterPro" id="IPR023011">
    <property type="entry name" value="ATP_synth_F0_asu_AS"/>
</dbReference>
<keyword evidence="7 12" id="KW-1133">Transmembrane helix</keyword>
<dbReference type="PRINTS" id="PR00123">
    <property type="entry name" value="ATPASEA"/>
</dbReference>
<proteinExistence type="inferred from homology"/>
<keyword evidence="5 12" id="KW-0812">Transmembrane</keyword>
<evidence type="ECO:0000256" key="10">
    <source>
        <dbReference type="ARBA" id="ARBA00023310"/>
    </source>
</evidence>
<feature type="transmembrane region" description="Helical" evidence="12">
    <location>
        <begin position="68"/>
        <end position="93"/>
    </location>
</feature>
<dbReference type="CDD" id="cd00310">
    <property type="entry name" value="ATP-synt_Fo_a_6"/>
    <property type="match status" value="1"/>
</dbReference>
<geneLocation type="mitochondrion" evidence="13"/>
<sequence>MMTNLFSSFDPSTSQNLAFNWISAMIPILLTPLTYWVIPNRSSLTIKTLLTYLNNELKSLLNPSNTPGLTIFIIAIMWMIMINNLGGLIPFVFTATSHMVISISLALPLWLTFMIFGWLNNTNKMFAHLLPNNTPIALMSFMILIETVSNLIRPLTLSIRLSANMIAGHLLLTLLGNQGTILSLTTTSMVIMVQLTLLTLELAVAMIQAYVFIVLISLYSTEVH</sequence>
<protein>
    <recommendedName>
        <fullName evidence="11">ATP synthase subunit a</fullName>
    </recommendedName>
</protein>
<evidence type="ECO:0000256" key="3">
    <source>
        <dbReference type="ARBA" id="ARBA00022448"/>
    </source>
</evidence>